<evidence type="ECO:0000256" key="1">
    <source>
        <dbReference type="ARBA" id="ARBA00023002"/>
    </source>
</evidence>
<dbReference type="InterPro" id="IPR050523">
    <property type="entry name" value="AKR_Detox_Biosynth"/>
</dbReference>
<evidence type="ECO:0000313" key="3">
    <source>
        <dbReference type="EMBL" id="SHK27989.1"/>
    </source>
</evidence>
<sequence>MTHVIQSSDGTAISRFAFGAMQFGDAADERDSQALFDACLGAGITHFDTAHVYTEGRSEEILGRLAKPHRDRLVIATKAGYTGGAGSQNLRAQFDMSRKRLGMDHVDILYLHRFDPDTPLVETLDTFAALKSEKLISYVGLSNFAAWQVMKAVGLAEARGLTIDILQPMYSLVKRQAEVELLPMAADQGIAIAPYSPLGSGLLTGKYRRANATGRLASDQRYAARYGLDWMHETASGLAAVAAEIGCHPATLAVAWAARHPSAPMPILSARNVAQLMPSLAAVTFEMSDALYDRLAHLSPTPPPATDRIEEA</sequence>
<feature type="domain" description="NADP-dependent oxidoreductase" evidence="2">
    <location>
        <begin position="17"/>
        <end position="297"/>
    </location>
</feature>
<dbReference type="AlphaFoldDB" id="A0A1M6R676"/>
<reference evidence="4" key="1">
    <citation type="submission" date="2016-11" db="EMBL/GenBank/DDBJ databases">
        <authorList>
            <person name="Varghese N."/>
            <person name="Submissions S."/>
        </authorList>
    </citation>
    <scope>NUCLEOTIDE SEQUENCE [LARGE SCALE GENOMIC DNA]</scope>
    <source>
        <strain evidence="4">DSM 100564</strain>
    </source>
</reference>
<evidence type="ECO:0000259" key="2">
    <source>
        <dbReference type="Pfam" id="PF00248"/>
    </source>
</evidence>
<dbReference type="Pfam" id="PF00248">
    <property type="entry name" value="Aldo_ket_red"/>
    <property type="match status" value="1"/>
</dbReference>
<keyword evidence="4" id="KW-1185">Reference proteome</keyword>
<dbReference type="OrthoDB" id="9803483at2"/>
<dbReference type="InterPro" id="IPR023210">
    <property type="entry name" value="NADP_OxRdtase_dom"/>
</dbReference>
<name>A0A1M6R676_9RHOB</name>
<proteinExistence type="predicted"/>
<dbReference type="GO" id="GO:0005829">
    <property type="term" value="C:cytosol"/>
    <property type="evidence" value="ECO:0007669"/>
    <property type="project" value="TreeGrafter"/>
</dbReference>
<evidence type="ECO:0000313" key="4">
    <source>
        <dbReference type="Proteomes" id="UP000183982"/>
    </source>
</evidence>
<dbReference type="InterPro" id="IPR036812">
    <property type="entry name" value="NAD(P)_OxRdtase_dom_sf"/>
</dbReference>
<dbReference type="STRING" id="1470563.SAMN05444000_12427"/>
<accession>A0A1M6R676</accession>
<dbReference type="GO" id="GO:0016491">
    <property type="term" value="F:oxidoreductase activity"/>
    <property type="evidence" value="ECO:0007669"/>
    <property type="project" value="UniProtKB-KW"/>
</dbReference>
<dbReference type="Proteomes" id="UP000183982">
    <property type="component" value="Unassembled WGS sequence"/>
</dbReference>
<dbReference type="PANTHER" id="PTHR43364">
    <property type="entry name" value="NADH-SPECIFIC METHYLGLYOXAL REDUCTASE-RELATED"/>
    <property type="match status" value="1"/>
</dbReference>
<dbReference type="SUPFAM" id="SSF51430">
    <property type="entry name" value="NAD(P)-linked oxidoreductase"/>
    <property type="match status" value="1"/>
</dbReference>
<dbReference type="Gene3D" id="3.20.20.100">
    <property type="entry name" value="NADP-dependent oxidoreductase domain"/>
    <property type="match status" value="1"/>
</dbReference>
<organism evidence="3 4">
    <name type="scientific">Shimia gijangensis</name>
    <dbReference type="NCBI Taxonomy" id="1470563"/>
    <lineage>
        <taxon>Bacteria</taxon>
        <taxon>Pseudomonadati</taxon>
        <taxon>Pseudomonadota</taxon>
        <taxon>Alphaproteobacteria</taxon>
        <taxon>Rhodobacterales</taxon>
        <taxon>Roseobacteraceae</taxon>
    </lineage>
</organism>
<keyword evidence="1" id="KW-0560">Oxidoreductase</keyword>
<dbReference type="RefSeq" id="WP_073255697.1">
    <property type="nucleotide sequence ID" value="NZ_FQZQ01000024.1"/>
</dbReference>
<dbReference type="EMBL" id="FQZQ01000024">
    <property type="protein sequence ID" value="SHK27989.1"/>
    <property type="molecule type" value="Genomic_DNA"/>
</dbReference>
<protein>
    <submittedName>
        <fullName evidence="3">Predicted oxidoreductase</fullName>
    </submittedName>
</protein>
<dbReference type="PANTHER" id="PTHR43364:SF4">
    <property type="entry name" value="NAD(P)-LINKED OXIDOREDUCTASE SUPERFAMILY PROTEIN"/>
    <property type="match status" value="1"/>
</dbReference>
<gene>
    <name evidence="3" type="ORF">SAMN05444000_12427</name>
</gene>